<dbReference type="InterPro" id="IPR027417">
    <property type="entry name" value="P-loop_NTPase"/>
</dbReference>
<evidence type="ECO:0000256" key="7">
    <source>
        <dbReference type="ARBA" id="ARBA00034808"/>
    </source>
</evidence>
<keyword evidence="2 9" id="KW-0378">Hydrolase</keyword>
<dbReference type="InterPro" id="IPR000212">
    <property type="entry name" value="DNA_helicase_UvrD/REP"/>
</dbReference>
<comment type="caution">
    <text evidence="13">The sequence shown here is derived from an EMBL/GenBank/DDBJ whole genome shotgun (WGS) entry which is preliminary data.</text>
</comment>
<evidence type="ECO:0000256" key="9">
    <source>
        <dbReference type="PROSITE-ProRule" id="PRU00560"/>
    </source>
</evidence>
<dbReference type="PROSITE" id="PS51198">
    <property type="entry name" value="UVRD_HELICASE_ATP_BIND"/>
    <property type="match status" value="1"/>
</dbReference>
<dbReference type="SUPFAM" id="SSF52540">
    <property type="entry name" value="P-loop containing nucleoside triphosphate hydrolases"/>
    <property type="match status" value="1"/>
</dbReference>
<evidence type="ECO:0000256" key="6">
    <source>
        <dbReference type="ARBA" id="ARBA00034617"/>
    </source>
</evidence>
<dbReference type="Proteomes" id="UP001250698">
    <property type="component" value="Unassembled WGS sequence"/>
</dbReference>
<evidence type="ECO:0000256" key="4">
    <source>
        <dbReference type="ARBA" id="ARBA00022840"/>
    </source>
</evidence>
<feature type="binding site" evidence="9">
    <location>
        <begin position="10"/>
        <end position="17"/>
    </location>
    <ligand>
        <name>ATP</name>
        <dbReference type="ChEBI" id="CHEBI:30616"/>
    </ligand>
</feature>
<evidence type="ECO:0000259" key="11">
    <source>
        <dbReference type="PROSITE" id="PS51198"/>
    </source>
</evidence>
<keyword evidence="5" id="KW-0413">Isomerase</keyword>
<organism evidence="13 14">
    <name type="scientific">Hymenobacter endophyticus</name>
    <dbReference type="NCBI Taxonomy" id="3076335"/>
    <lineage>
        <taxon>Bacteria</taxon>
        <taxon>Pseudomonadati</taxon>
        <taxon>Bacteroidota</taxon>
        <taxon>Cytophagia</taxon>
        <taxon>Cytophagales</taxon>
        <taxon>Hymenobacteraceae</taxon>
        <taxon>Hymenobacter</taxon>
    </lineage>
</organism>
<dbReference type="PROSITE" id="PS51217">
    <property type="entry name" value="UVRD_HELICASE_CTER"/>
    <property type="match status" value="1"/>
</dbReference>
<dbReference type="InterPro" id="IPR014016">
    <property type="entry name" value="UvrD-like_ATP-bd"/>
</dbReference>
<evidence type="ECO:0000256" key="8">
    <source>
        <dbReference type="ARBA" id="ARBA00048988"/>
    </source>
</evidence>
<feature type="domain" description="UvrD-like helicase C-terminal" evidence="12">
    <location>
        <begin position="543"/>
        <end position="808"/>
    </location>
</feature>
<dbReference type="Pfam" id="PF13361">
    <property type="entry name" value="UvrD_C"/>
    <property type="match status" value="1"/>
</dbReference>
<evidence type="ECO:0000256" key="5">
    <source>
        <dbReference type="ARBA" id="ARBA00023235"/>
    </source>
</evidence>
<proteinExistence type="predicted"/>
<dbReference type="Gene3D" id="3.40.50.300">
    <property type="entry name" value="P-loop containing nucleotide triphosphate hydrolases"/>
    <property type="match status" value="3"/>
</dbReference>
<evidence type="ECO:0000259" key="12">
    <source>
        <dbReference type="PROSITE" id="PS51217"/>
    </source>
</evidence>
<protein>
    <recommendedName>
        <fullName evidence="7">DNA 3'-5' helicase</fullName>
        <ecNumber evidence="7">5.6.2.4</ecNumber>
    </recommendedName>
</protein>
<dbReference type="Pfam" id="PF00580">
    <property type="entry name" value="UvrD-helicase"/>
    <property type="match status" value="1"/>
</dbReference>
<evidence type="ECO:0000256" key="2">
    <source>
        <dbReference type="ARBA" id="ARBA00022801"/>
    </source>
</evidence>
<dbReference type="RefSeq" id="WP_315996436.1">
    <property type="nucleotide sequence ID" value="NZ_JAWDJT010000001.1"/>
</dbReference>
<evidence type="ECO:0000256" key="3">
    <source>
        <dbReference type="ARBA" id="ARBA00022806"/>
    </source>
</evidence>
<feature type="region of interest" description="Disordered" evidence="10">
    <location>
        <begin position="897"/>
        <end position="916"/>
    </location>
</feature>
<dbReference type="EMBL" id="JAWDJT010000001">
    <property type="protein sequence ID" value="MDU0368916.1"/>
    <property type="molecule type" value="Genomic_DNA"/>
</dbReference>
<reference evidence="13 14" key="1">
    <citation type="submission" date="2023-10" db="EMBL/GenBank/DDBJ databases">
        <title>Hymenobacter endophyticus sp. nov., an isolate from the leaf tissues of wheat.</title>
        <authorList>
            <person name="Dai Y."/>
        </authorList>
    </citation>
    <scope>NUCLEOTIDE SEQUENCE [LARGE SCALE GENOMIC DNA]</scope>
    <source>
        <strain evidence="13 14">ZK17L-C2</strain>
    </source>
</reference>
<dbReference type="PANTHER" id="PTHR11070">
    <property type="entry name" value="UVRD / RECB / PCRA DNA HELICASE FAMILY MEMBER"/>
    <property type="match status" value="1"/>
</dbReference>
<evidence type="ECO:0000256" key="1">
    <source>
        <dbReference type="ARBA" id="ARBA00022741"/>
    </source>
</evidence>
<name>A0ABU3TC41_9BACT</name>
<gene>
    <name evidence="13" type="ORF">ROI90_00800</name>
</gene>
<keyword evidence="4 9" id="KW-0067">ATP-binding</keyword>
<dbReference type="EC" id="5.6.2.4" evidence="7"/>
<dbReference type="InterPro" id="IPR014017">
    <property type="entry name" value="DNA_helicase_UvrD-like_C"/>
</dbReference>
<evidence type="ECO:0000256" key="10">
    <source>
        <dbReference type="SAM" id="MobiDB-lite"/>
    </source>
</evidence>
<evidence type="ECO:0000313" key="13">
    <source>
        <dbReference type="EMBL" id="MDU0368916.1"/>
    </source>
</evidence>
<keyword evidence="1 9" id="KW-0547">Nucleotide-binding</keyword>
<evidence type="ECO:0000313" key="14">
    <source>
        <dbReference type="Proteomes" id="UP001250698"/>
    </source>
</evidence>
<keyword evidence="14" id="KW-1185">Reference proteome</keyword>
<accession>A0ABU3TC41</accession>
<keyword evidence="3 9" id="KW-0347">Helicase</keyword>
<sequence>MPSSFRIYSSSAGSGKTYQLTKEYLKLALATEDAAYFKTILAITFTNDAAGEMKERILGALRRFARLPEGASDNLLTEIAEELAQEGPLAHLETPEERRRVLQQRAAATFRLALYHYADFAVSTIDSFVQRIVTAFTRELGLPATFEVELDSATVLQSAVALLLDKVNRDPNSALLSKTISDFALNKAEEGRSWNNLPEELVQFGQFLLSEPVHEAVEQLQQLSLQDYRRLYDNLRLRKQEIETLVEQTAAVALETLEAHGLEAEHLNGGGNGVYGHFSNWRRWLELPASGMQFPTATALKPLESGDWSSAKSKKGPLREAVDAAAPVLEQVFRQLQAQREKLLSDYLLAAGMLPYVFQVSLLSELSKAVDQLSRDRGVVLIAEFNRRIAQIVLREPVPFLYERLGDRYQHLLIDEFQDTSVLQWNNLLPLVENALGQGNLSLAVGDAKQSIYRWRGGEMEQILRLYQNQTEHLYQRVADEELRQILTERYRTIDGALEARNLSTNYRSGAAIIQFNNELFRFISSTHAALPLVQGIYDADFVQQAPASAPVAAHVELLFTENDAPACRYDAASGTYTPETLPGYLVGQTLEYDESTLYLTLQLVEKAVADGFALQDVAVLCRTRQTSRRTAKFLKERGYDIISADSLSLEFAEVVNLLVVLFRVLNQPADTLARAEALLLVDRVVRGLDPAPERARHHAGLANAESVQPFWDELRALGYNVQERETGNLGLYELTERLVGLFGLLSRVQEREYLFRFLDLTLEYSLRFGNNLNNFLAYWDQKKSTLSINAPAGRNAITITTVHKAKGLAYGVVIVPFADWTLRPHLNTLLWGRLPEVTDRPVAEMPGVAVVSQKQDLLHTPLAEQYTEEVEKTFLEGLNTLYVALTRPRYRLYLISRQPKPTKSSKDDAAPSDKPAASVAELLHRFLMSTGQWQQEQMAYVLADAQSQLPLELQVARVELQAASSTPNNQQPATSNRLPLTNLTSTPWEQRLRLKQHANAVFDFDDQQEQREWNRRLHYALRRVKQADDVNRVAGQLVAEGLISTRERAGLLERLHEVVENPRMAHYFSPQVAAEAEREILVGGTRKQDYKPDRIVFEALPSGQGRRVTLIDFKLPPPHPGHRQALQRYAVLFRQLRFEQVCCVLYYFETQEVQEWEA</sequence>
<comment type="catalytic activity">
    <reaction evidence="8">
        <text>ATP + H2O = ADP + phosphate + H(+)</text>
        <dbReference type="Rhea" id="RHEA:13065"/>
        <dbReference type="ChEBI" id="CHEBI:15377"/>
        <dbReference type="ChEBI" id="CHEBI:15378"/>
        <dbReference type="ChEBI" id="CHEBI:30616"/>
        <dbReference type="ChEBI" id="CHEBI:43474"/>
        <dbReference type="ChEBI" id="CHEBI:456216"/>
        <dbReference type="EC" id="5.6.2.4"/>
    </reaction>
</comment>
<dbReference type="PANTHER" id="PTHR11070:SF67">
    <property type="entry name" value="DNA 3'-5' HELICASE"/>
    <property type="match status" value="1"/>
</dbReference>
<feature type="domain" description="UvrD-like helicase ATP-binding" evidence="11">
    <location>
        <begin position="1"/>
        <end position="510"/>
    </location>
</feature>
<dbReference type="Gene3D" id="1.10.3170.10">
    <property type="entry name" value="Recbcd, chain B, domain 2"/>
    <property type="match status" value="1"/>
</dbReference>
<comment type="catalytic activity">
    <reaction evidence="6">
        <text>Couples ATP hydrolysis with the unwinding of duplex DNA by translocating in the 3'-5' direction.</text>
        <dbReference type="EC" id="5.6.2.4"/>
    </reaction>
</comment>